<comment type="subunit">
    <text evidence="1">Homodimer.</text>
</comment>
<dbReference type="GO" id="GO:0006427">
    <property type="term" value="P:histidyl-tRNA aminoacylation"/>
    <property type="evidence" value="ECO:0007669"/>
    <property type="project" value="TreeGrafter"/>
</dbReference>
<evidence type="ECO:0000313" key="6">
    <source>
        <dbReference type="Proteomes" id="UP000001868"/>
    </source>
</evidence>
<feature type="binding site" evidence="3">
    <location>
        <begin position="324"/>
        <end position="325"/>
    </location>
    <ligand>
        <name>L-histidine</name>
        <dbReference type="ChEBI" id="CHEBI:57595"/>
    </ligand>
</feature>
<sequence length="383" mass="39692">MRVEPPVPEAALAAIRAPLEAAGATRADAPLLQPLNLFLDLAGEAMRARLFVVQAEGGAEACLRPDFTVAIARAHLESGRRDGRYLYEGAAFRASAGAERPEEFLQVGLELFAPQSQGGDGAAEAADAEIAGLAWRACAAGGRADLSLRLGDVGLFGPFIESLSLAEGLAARLKRVAGRPRLLQAELARTGETAGGARGTLASILSGLSQAEAGALLEEVWALAGVEPVGGRGPAEIAARLVRKAEAAAAPALTDDQAGAIRAFMAIDDSPDAALARVGELAGRNDRALNAALEGWARRLAELARVADPHRMRFAPALGHAFDYYDGLTFEVVSEALGPERPVAVGGRYDGLLARLGAGLGGGEGRAVGCMVRPWRAWDGGEQ</sequence>
<dbReference type="EMBL" id="CP000747">
    <property type="protein sequence ID" value="ACG76747.1"/>
    <property type="molecule type" value="Genomic_DNA"/>
</dbReference>
<reference evidence="5 6" key="1">
    <citation type="journal article" date="2008" name="BMC Genomics">
        <title>Complete genome of Phenylobacterium zucineum - a novel facultative intracellular bacterium isolated from human erythroleukemia cell line K562.</title>
        <authorList>
            <person name="Luo Y."/>
            <person name="Xu X."/>
            <person name="Ding Z."/>
            <person name="Liu Z."/>
            <person name="Zhang B."/>
            <person name="Yan Z."/>
            <person name="Sun J."/>
            <person name="Hu S."/>
            <person name="Hu X."/>
        </authorList>
    </citation>
    <scope>NUCLEOTIDE SEQUENCE [LARGE SCALE GENOMIC DNA]</scope>
    <source>
        <strain evidence="5 6">HLK1</strain>
    </source>
</reference>
<dbReference type="eggNOG" id="COG3705">
    <property type="taxonomic scope" value="Bacteria"/>
</dbReference>
<dbReference type="STRING" id="450851.PHZ_c0333"/>
<dbReference type="RefSeq" id="WP_012520895.1">
    <property type="nucleotide sequence ID" value="NC_011144.1"/>
</dbReference>
<dbReference type="AlphaFoldDB" id="B4RDP8"/>
<feature type="binding site" evidence="3">
    <location>
        <begin position="66"/>
        <end position="68"/>
    </location>
    <ligand>
        <name>L-histidine</name>
        <dbReference type="ChEBI" id="CHEBI:57595"/>
    </ligand>
</feature>
<dbReference type="InterPro" id="IPR004516">
    <property type="entry name" value="HisRS/HisZ"/>
</dbReference>
<dbReference type="InterPro" id="IPR041715">
    <property type="entry name" value="HisRS-like_core"/>
</dbReference>
<dbReference type="Pfam" id="PF13393">
    <property type="entry name" value="tRNA-synt_His"/>
    <property type="match status" value="2"/>
</dbReference>
<dbReference type="GO" id="GO:0004821">
    <property type="term" value="F:histidine-tRNA ligase activity"/>
    <property type="evidence" value="ECO:0007669"/>
    <property type="project" value="TreeGrafter"/>
</dbReference>
<evidence type="ECO:0000256" key="1">
    <source>
        <dbReference type="ARBA" id="ARBA00011738"/>
    </source>
</evidence>
<accession>B4RDP8</accession>
<dbReference type="PANTHER" id="PTHR43707">
    <property type="entry name" value="HISTIDYL-TRNA SYNTHETASE"/>
    <property type="match status" value="1"/>
</dbReference>
<dbReference type="InterPro" id="IPR006195">
    <property type="entry name" value="aa-tRNA-synth_II"/>
</dbReference>
<dbReference type="PROSITE" id="PS50862">
    <property type="entry name" value="AA_TRNA_LIGASE_II"/>
    <property type="match status" value="1"/>
</dbReference>
<dbReference type="InterPro" id="IPR045864">
    <property type="entry name" value="aa-tRNA-synth_II/BPL/LPL"/>
</dbReference>
<evidence type="ECO:0000256" key="2">
    <source>
        <dbReference type="ARBA" id="ARBA00017399"/>
    </source>
</evidence>
<dbReference type="PIRSF" id="PIRSF001549">
    <property type="entry name" value="His-tRNA_synth"/>
    <property type="match status" value="1"/>
</dbReference>
<feature type="domain" description="Aminoacyl-transfer RNA synthetases class-II family profile" evidence="4">
    <location>
        <begin position="13"/>
        <end position="341"/>
    </location>
</feature>
<dbReference type="HOGENOM" id="CLU_025113_6_0_5"/>
<dbReference type="PANTHER" id="PTHR43707:SF1">
    <property type="entry name" value="HISTIDINE--TRNA LIGASE, MITOCHONDRIAL-RELATED"/>
    <property type="match status" value="1"/>
</dbReference>
<proteinExistence type="predicted"/>
<feature type="binding site" evidence="3">
    <location>
        <position position="93"/>
    </location>
    <ligand>
        <name>L-histidine</name>
        <dbReference type="ChEBI" id="CHEBI:57595"/>
    </ligand>
</feature>
<dbReference type="SUPFAM" id="SSF55681">
    <property type="entry name" value="Class II aaRS and biotin synthetases"/>
    <property type="match status" value="1"/>
</dbReference>
<dbReference type="OrthoDB" id="9797914at2"/>
<organism evidence="5 6">
    <name type="scientific">Phenylobacterium zucineum (strain HLK1)</name>
    <dbReference type="NCBI Taxonomy" id="450851"/>
    <lineage>
        <taxon>Bacteria</taxon>
        <taxon>Pseudomonadati</taxon>
        <taxon>Pseudomonadota</taxon>
        <taxon>Alphaproteobacteria</taxon>
        <taxon>Caulobacterales</taxon>
        <taxon>Caulobacteraceae</taxon>
        <taxon>Phenylobacterium</taxon>
    </lineage>
</organism>
<protein>
    <recommendedName>
        <fullName evidence="2">Histidine--tRNA ligase</fullName>
    </recommendedName>
</protein>
<keyword evidence="6" id="KW-1185">Reference proteome</keyword>
<feature type="binding site" evidence="3">
    <location>
        <position position="110"/>
    </location>
    <ligand>
        <name>L-histidine</name>
        <dbReference type="ChEBI" id="CHEBI:57595"/>
    </ligand>
</feature>
<gene>
    <name evidence="5" type="primary">hisZ</name>
    <name evidence="5" type="ordered locus">PHZ_c0333</name>
</gene>
<dbReference type="KEGG" id="pzu:PHZ_c0333"/>
<dbReference type="NCBIfam" id="NF008949">
    <property type="entry name" value="PRK12295.1-2"/>
    <property type="match status" value="1"/>
</dbReference>
<feature type="binding site" evidence="3">
    <location>
        <position position="106"/>
    </location>
    <ligand>
        <name>L-histidine</name>
        <dbReference type="ChEBI" id="CHEBI:57595"/>
    </ligand>
</feature>
<dbReference type="Proteomes" id="UP000001868">
    <property type="component" value="Chromosome"/>
</dbReference>
<dbReference type="Gene3D" id="3.30.930.10">
    <property type="entry name" value="Bira Bifunctional Protein, Domain 2"/>
    <property type="match status" value="1"/>
</dbReference>
<evidence type="ECO:0000313" key="5">
    <source>
        <dbReference type="EMBL" id="ACG76747.1"/>
    </source>
</evidence>
<keyword evidence="5" id="KW-0436">Ligase</keyword>
<dbReference type="GO" id="GO:0005737">
    <property type="term" value="C:cytoplasm"/>
    <property type="evidence" value="ECO:0007669"/>
    <property type="project" value="InterPro"/>
</dbReference>
<evidence type="ECO:0000259" key="4">
    <source>
        <dbReference type="PROSITE" id="PS50862"/>
    </source>
</evidence>
<name>B4RDP8_PHEZH</name>
<evidence type="ECO:0000256" key="3">
    <source>
        <dbReference type="PIRSR" id="PIRSR001549-1"/>
    </source>
</evidence>